<dbReference type="AlphaFoldDB" id="A0A081NLU9"/>
<gene>
    <name evidence="1" type="ORF">GZ78_05585</name>
</gene>
<dbReference type="Proteomes" id="UP000028073">
    <property type="component" value="Unassembled WGS sequence"/>
</dbReference>
<protein>
    <recommendedName>
        <fullName evidence="3">DUF1302 domain-containing protein</fullName>
    </recommendedName>
</protein>
<dbReference type="STRING" id="1137799.GZ78_05585"/>
<dbReference type="InterPro" id="IPR010727">
    <property type="entry name" value="DUF1302"/>
</dbReference>
<dbReference type="OrthoDB" id="7000272at2"/>
<organism evidence="1 2">
    <name type="scientific">Endozoicomonas numazuensis</name>
    <dbReference type="NCBI Taxonomy" id="1137799"/>
    <lineage>
        <taxon>Bacteria</taxon>
        <taxon>Pseudomonadati</taxon>
        <taxon>Pseudomonadota</taxon>
        <taxon>Gammaproteobacteria</taxon>
        <taxon>Oceanospirillales</taxon>
        <taxon>Endozoicomonadaceae</taxon>
        <taxon>Endozoicomonas</taxon>
    </lineage>
</organism>
<keyword evidence="2" id="KW-1185">Reference proteome</keyword>
<evidence type="ECO:0008006" key="3">
    <source>
        <dbReference type="Google" id="ProtNLM"/>
    </source>
</evidence>
<dbReference type="Pfam" id="PF06980">
    <property type="entry name" value="DUF1302"/>
    <property type="match status" value="1"/>
</dbReference>
<proteinExistence type="predicted"/>
<dbReference type="EMBL" id="JOKH01000001">
    <property type="protein sequence ID" value="KEQ19422.1"/>
    <property type="molecule type" value="Genomic_DNA"/>
</dbReference>
<reference evidence="1 2" key="1">
    <citation type="submission" date="2014-06" db="EMBL/GenBank/DDBJ databases">
        <title>Whole Genome Sequences of Three Symbiotic Endozoicomonas Bacteria.</title>
        <authorList>
            <person name="Neave M.J."/>
            <person name="Apprill A."/>
            <person name="Voolstra C.R."/>
        </authorList>
    </citation>
    <scope>NUCLEOTIDE SEQUENCE [LARGE SCALE GENOMIC DNA]</scope>
    <source>
        <strain evidence="1 2">DSM 25634</strain>
    </source>
</reference>
<accession>A0A081NLU9</accession>
<comment type="caution">
    <text evidence="1">The sequence shown here is derived from an EMBL/GenBank/DDBJ whole genome shotgun (WGS) entry which is preliminary data.</text>
</comment>
<dbReference type="RefSeq" id="WP_034833264.1">
    <property type="nucleotide sequence ID" value="NZ_JOKH01000001.1"/>
</dbReference>
<dbReference type="eggNOG" id="COG3203">
    <property type="taxonomic scope" value="Bacteria"/>
</dbReference>
<name>A0A081NLU9_9GAMM</name>
<evidence type="ECO:0000313" key="2">
    <source>
        <dbReference type="Proteomes" id="UP000028073"/>
    </source>
</evidence>
<sequence>MTDEPSVVARTSVRALQLAPKAAGFLLTGSIALTSAHAYEFDFADGDIQGSLNTTISIGAKYDLKGYETPEDHNTGALTHDENINDGLRSFDGDFVSKVFRASSELELKKENYGLFVRGTAFYDDVLMNGNNKWVDNNADDVAKGLPDETGTFNGWSDKVKDNQGRGAKFQQAYVYGSWAFEGDKKLKISLGDQVHNWGETIFYGGGLMDLNAYDGALASMPGSTDDLKLAQGMLKVDFDFNDQVSLATFIQYDWEASILPGRGTFGQDTDLFVPGSEYGYYTIESVFAPLGFKPTADQLNAILGAGAATSDYIKVADVSATKDARNDGQWGARLSFTPESLPDTEIALYYANYHSSIPTIDIQANSKVLAETQGLAASGLGAFAPANLLANNVNARASYVEDIEIWAASFNTKVFGYTQIAGELSYRPDAPIWIDHPDDILTYGYAGAARLLTSGDGILAGEDIPISVADPARTISANNQWYQNYTKVDLWDGSLSVIQPFGAVLGTDLMYVVTEAAFQLVGGLDDYDRYVAKGSNAYAKENPSLNADERLDRLSWGYNVMLGANWNNVLTEGFDIESTLRFTHDVSGNSHRTGRFEEGEKKLTLGVTGKYDDIIAKLSWEGDASTMLRKGVLVGSIGYTF</sequence>
<evidence type="ECO:0000313" key="1">
    <source>
        <dbReference type="EMBL" id="KEQ19422.1"/>
    </source>
</evidence>